<dbReference type="SUPFAM" id="SSF63393">
    <property type="entry name" value="RNA polymerase subunits"/>
    <property type="match status" value="1"/>
</dbReference>
<dbReference type="FunCoup" id="A0A2V0PGV8">
    <property type="interactions" value="1708"/>
</dbReference>
<protein>
    <submittedName>
        <fullName evidence="6">Transcription elongation factor-like</fullName>
    </submittedName>
</protein>
<keyword evidence="3" id="KW-0804">Transcription</keyword>
<evidence type="ECO:0000256" key="4">
    <source>
        <dbReference type="ARBA" id="ARBA00023242"/>
    </source>
</evidence>
<dbReference type="Proteomes" id="UP000247498">
    <property type="component" value="Unassembled WGS sequence"/>
</dbReference>
<sequence>MADDDAPQHAAEVPSLGRPIKGDGDFAALNKMLRACFVCRLIKTERQFEEAGCDNCRFLRLEDDRDAVANLTTPNFTGMIAAITPKSSWATRWERLDKAVPGCYALAINEDAPMRLREIMENRNLRLPGRR</sequence>
<dbReference type="InterPro" id="IPR022800">
    <property type="entry name" value="Spt4/RpoE2_Znf"/>
</dbReference>
<dbReference type="InParanoid" id="A0A2V0PGV8"/>
<keyword evidence="7" id="KW-1185">Reference proteome</keyword>
<dbReference type="InterPro" id="IPR009287">
    <property type="entry name" value="Spt4"/>
</dbReference>
<keyword evidence="6" id="KW-0251">Elongation factor</keyword>
<dbReference type="OrthoDB" id="248751at2759"/>
<gene>
    <name evidence="6" type="ORF">Rsub_10340</name>
</gene>
<dbReference type="EMBL" id="BDRX01000093">
    <property type="protein sequence ID" value="GBF97153.1"/>
    <property type="molecule type" value="Genomic_DNA"/>
</dbReference>
<dbReference type="STRING" id="307507.A0A2V0PGV8"/>
<comment type="similarity">
    <text evidence="2">Belongs to the SPT4 family.</text>
</comment>
<evidence type="ECO:0000259" key="5">
    <source>
        <dbReference type="SMART" id="SM01389"/>
    </source>
</evidence>
<proteinExistence type="inferred from homology"/>
<dbReference type="GO" id="GO:0032044">
    <property type="term" value="C:DSIF complex"/>
    <property type="evidence" value="ECO:0007669"/>
    <property type="project" value="TreeGrafter"/>
</dbReference>
<dbReference type="Gene3D" id="3.30.40.210">
    <property type="match status" value="1"/>
</dbReference>
<dbReference type="SMART" id="SM01389">
    <property type="entry name" value="Spt4"/>
    <property type="match status" value="1"/>
</dbReference>
<evidence type="ECO:0000256" key="2">
    <source>
        <dbReference type="ARBA" id="ARBA00010464"/>
    </source>
</evidence>
<comment type="subcellular location">
    <subcellularLocation>
        <location evidence="1">Nucleus</location>
    </subcellularLocation>
</comment>
<dbReference type="CDD" id="cd07973">
    <property type="entry name" value="Spt4"/>
    <property type="match status" value="1"/>
</dbReference>
<dbReference type="PANTHER" id="PTHR12882">
    <property type="entry name" value="SUPPRESSOR OF TY 4"/>
    <property type="match status" value="1"/>
</dbReference>
<dbReference type="GO" id="GO:0140673">
    <property type="term" value="P:transcription elongation-coupled chromatin remodeling"/>
    <property type="evidence" value="ECO:0007669"/>
    <property type="project" value="InterPro"/>
</dbReference>
<dbReference type="PANTHER" id="PTHR12882:SF1">
    <property type="entry name" value="TRANSCRIPTION ELONGATION FACTOR SPT4"/>
    <property type="match status" value="1"/>
</dbReference>
<evidence type="ECO:0000313" key="6">
    <source>
        <dbReference type="EMBL" id="GBF97153.1"/>
    </source>
</evidence>
<dbReference type="AlphaFoldDB" id="A0A2V0PGV8"/>
<keyword evidence="6" id="KW-0648">Protein biosynthesis</keyword>
<evidence type="ECO:0000256" key="3">
    <source>
        <dbReference type="ARBA" id="ARBA00023163"/>
    </source>
</evidence>
<feature type="domain" description="Spt4/RpoE2 zinc finger" evidence="5">
    <location>
        <begin position="33"/>
        <end position="109"/>
    </location>
</feature>
<keyword evidence="4" id="KW-0539">Nucleus</keyword>
<comment type="caution">
    <text evidence="6">The sequence shown here is derived from an EMBL/GenBank/DDBJ whole genome shotgun (WGS) entry which is preliminary data.</text>
</comment>
<dbReference type="GO" id="GO:0008270">
    <property type="term" value="F:zinc ion binding"/>
    <property type="evidence" value="ECO:0007669"/>
    <property type="project" value="InterPro"/>
</dbReference>
<dbReference type="GO" id="GO:0003746">
    <property type="term" value="F:translation elongation factor activity"/>
    <property type="evidence" value="ECO:0007669"/>
    <property type="project" value="UniProtKB-KW"/>
</dbReference>
<dbReference type="GO" id="GO:0000993">
    <property type="term" value="F:RNA polymerase II complex binding"/>
    <property type="evidence" value="ECO:0007669"/>
    <property type="project" value="TreeGrafter"/>
</dbReference>
<dbReference type="Pfam" id="PF06093">
    <property type="entry name" value="Spt4"/>
    <property type="match status" value="1"/>
</dbReference>
<dbReference type="InterPro" id="IPR038510">
    <property type="entry name" value="Spt4_sf"/>
</dbReference>
<dbReference type="GO" id="GO:0006355">
    <property type="term" value="P:regulation of DNA-templated transcription"/>
    <property type="evidence" value="ECO:0007669"/>
    <property type="project" value="InterPro"/>
</dbReference>
<accession>A0A2V0PGV8</accession>
<organism evidence="6 7">
    <name type="scientific">Raphidocelis subcapitata</name>
    <dbReference type="NCBI Taxonomy" id="307507"/>
    <lineage>
        <taxon>Eukaryota</taxon>
        <taxon>Viridiplantae</taxon>
        <taxon>Chlorophyta</taxon>
        <taxon>core chlorophytes</taxon>
        <taxon>Chlorophyceae</taxon>
        <taxon>CS clade</taxon>
        <taxon>Sphaeropleales</taxon>
        <taxon>Selenastraceae</taxon>
        <taxon>Raphidocelis</taxon>
    </lineage>
</organism>
<dbReference type="InterPro" id="IPR029040">
    <property type="entry name" value="RPABC4/Spt4"/>
</dbReference>
<name>A0A2V0PGV8_9CHLO</name>
<evidence type="ECO:0000256" key="1">
    <source>
        <dbReference type="ARBA" id="ARBA00004123"/>
    </source>
</evidence>
<evidence type="ECO:0000313" key="7">
    <source>
        <dbReference type="Proteomes" id="UP000247498"/>
    </source>
</evidence>
<reference evidence="6 7" key="1">
    <citation type="journal article" date="2018" name="Sci. Rep.">
        <title>Raphidocelis subcapitata (=Pseudokirchneriella subcapitata) provides an insight into genome evolution and environmental adaptations in the Sphaeropleales.</title>
        <authorList>
            <person name="Suzuki S."/>
            <person name="Yamaguchi H."/>
            <person name="Nakajima N."/>
            <person name="Kawachi M."/>
        </authorList>
    </citation>
    <scope>NUCLEOTIDE SEQUENCE [LARGE SCALE GENOMIC DNA]</scope>
    <source>
        <strain evidence="6 7">NIES-35</strain>
    </source>
</reference>